<proteinExistence type="predicted"/>
<evidence type="ECO:0000313" key="10">
    <source>
        <dbReference type="EMBL" id="KAK4505528.1"/>
    </source>
</evidence>
<keyword evidence="4" id="KW-0029">Amino-acid transport</keyword>
<evidence type="ECO:0000256" key="7">
    <source>
        <dbReference type="SAM" id="MobiDB-lite"/>
    </source>
</evidence>
<dbReference type="Proteomes" id="UP001305779">
    <property type="component" value="Unassembled WGS sequence"/>
</dbReference>
<dbReference type="InterPro" id="IPR004841">
    <property type="entry name" value="AA-permease/SLC12A_dom"/>
</dbReference>
<comment type="subcellular location">
    <subcellularLocation>
        <location evidence="1">Membrane</location>
        <topology evidence="1">Multi-pass membrane protein</topology>
    </subcellularLocation>
</comment>
<dbReference type="PIRSF" id="PIRSF006060">
    <property type="entry name" value="AA_transporter"/>
    <property type="match status" value="1"/>
</dbReference>
<feature type="transmembrane region" description="Helical" evidence="8">
    <location>
        <begin position="52"/>
        <end position="69"/>
    </location>
</feature>
<feature type="transmembrane region" description="Helical" evidence="8">
    <location>
        <begin position="483"/>
        <end position="503"/>
    </location>
</feature>
<feature type="domain" description="Amino acid permease/ SLC12A" evidence="9">
    <location>
        <begin position="52"/>
        <end position="509"/>
    </location>
</feature>
<feature type="transmembrane region" description="Helical" evidence="8">
    <location>
        <begin position="406"/>
        <end position="427"/>
    </location>
</feature>
<dbReference type="PANTHER" id="PTHR43341:SF1">
    <property type="entry name" value="GENERAL AMINO-ACID PERMEASE GAP1"/>
    <property type="match status" value="1"/>
</dbReference>
<evidence type="ECO:0000256" key="1">
    <source>
        <dbReference type="ARBA" id="ARBA00004141"/>
    </source>
</evidence>
<dbReference type="InterPro" id="IPR050524">
    <property type="entry name" value="APC_YAT"/>
</dbReference>
<evidence type="ECO:0000313" key="11">
    <source>
        <dbReference type="Proteomes" id="UP001305779"/>
    </source>
</evidence>
<evidence type="ECO:0000256" key="4">
    <source>
        <dbReference type="ARBA" id="ARBA00022970"/>
    </source>
</evidence>
<comment type="caution">
    <text evidence="10">The sequence shown here is derived from an EMBL/GenBank/DDBJ whole genome shotgun (WGS) entry which is preliminary data.</text>
</comment>
<dbReference type="PANTHER" id="PTHR43341">
    <property type="entry name" value="AMINO ACID PERMEASE"/>
    <property type="match status" value="1"/>
</dbReference>
<keyword evidence="3 8" id="KW-0812">Transmembrane</keyword>
<evidence type="ECO:0000256" key="3">
    <source>
        <dbReference type="ARBA" id="ARBA00022692"/>
    </source>
</evidence>
<keyword evidence="11" id="KW-1185">Reference proteome</keyword>
<keyword evidence="6 8" id="KW-0472">Membrane</keyword>
<reference evidence="10 11" key="1">
    <citation type="journal article" date="2023" name="G3 (Bethesda)">
        <title>A chromosome-level genome assembly of Zasmidium syzygii isolated from banana leaves.</title>
        <authorList>
            <person name="van Westerhoven A.C."/>
            <person name="Mehrabi R."/>
            <person name="Talebi R."/>
            <person name="Steentjes M.B.F."/>
            <person name="Corcolon B."/>
            <person name="Chong P.A."/>
            <person name="Kema G.H.J."/>
            <person name="Seidl M.F."/>
        </authorList>
    </citation>
    <scope>NUCLEOTIDE SEQUENCE [LARGE SCALE GENOMIC DNA]</scope>
    <source>
        <strain evidence="10 11">P124</strain>
    </source>
</reference>
<keyword evidence="2" id="KW-0813">Transport</keyword>
<evidence type="ECO:0000256" key="5">
    <source>
        <dbReference type="ARBA" id="ARBA00022989"/>
    </source>
</evidence>
<feature type="compositionally biased region" description="Polar residues" evidence="7">
    <location>
        <begin position="1"/>
        <end position="14"/>
    </location>
</feature>
<feature type="transmembrane region" description="Helical" evidence="8">
    <location>
        <begin position="447"/>
        <end position="471"/>
    </location>
</feature>
<dbReference type="Pfam" id="PF00324">
    <property type="entry name" value="AA_permease"/>
    <property type="match status" value="1"/>
</dbReference>
<feature type="transmembrane region" description="Helical" evidence="8">
    <location>
        <begin position="376"/>
        <end position="394"/>
    </location>
</feature>
<evidence type="ECO:0000256" key="8">
    <source>
        <dbReference type="SAM" id="Phobius"/>
    </source>
</evidence>
<evidence type="ECO:0000256" key="6">
    <source>
        <dbReference type="ARBA" id="ARBA00023136"/>
    </source>
</evidence>
<feature type="transmembrane region" description="Helical" evidence="8">
    <location>
        <begin position="325"/>
        <end position="349"/>
    </location>
</feature>
<feature type="transmembrane region" description="Helical" evidence="8">
    <location>
        <begin position="277"/>
        <end position="296"/>
    </location>
</feature>
<feature type="transmembrane region" description="Helical" evidence="8">
    <location>
        <begin position="162"/>
        <end position="184"/>
    </location>
</feature>
<protein>
    <recommendedName>
        <fullName evidence="9">Amino acid permease/ SLC12A domain-containing protein</fullName>
    </recommendedName>
</protein>
<feature type="transmembrane region" description="Helical" evidence="8">
    <location>
        <begin position="196"/>
        <end position="216"/>
    </location>
</feature>
<feature type="transmembrane region" description="Helical" evidence="8">
    <location>
        <begin position="75"/>
        <end position="96"/>
    </location>
</feature>
<evidence type="ECO:0000256" key="2">
    <source>
        <dbReference type="ARBA" id="ARBA00022448"/>
    </source>
</evidence>
<dbReference type="EMBL" id="JAXOVC010000002">
    <property type="protein sequence ID" value="KAK4505528.1"/>
    <property type="molecule type" value="Genomic_DNA"/>
</dbReference>
<sequence length="556" mass="61371">MQNIQETEKSTQANEKAPDLEKAPSCQDGTTTIVGSGVDDAGFRRQLGKRQIMMMTFGAGIGTGLWVGTGSALKYAGPGGIAVAYSIVAFIVYLQYTSVGEMSTYRPVHGGFIRQQKEYVDSAFAFATGVNFWFQWVMIIPAEITAAVSILQFWPETNAVPLAAYITIFLAIMILGNVFSVRVYGHIEYWMSWIKILAIFAMIFFLFIMASGGIAATNGPLVFHYWKKPGAFINGVKGIAKAFVQAGFSFGGGEHIAIIAGEAKSPRKTIKATVYPVFWRMFAFFVLNIWLVGMCVPYDDENLINASGTLGSPFVIAVQRAKQGWLAHVLNAFIFLTVISCGITSVYIASRSLTAMSDIKLIHPIFGKKDKAGRPWLSLGISVLIGGGLCYLNTNSTASDVYSWFSSLVAIAAFFQWFSIFVCHCFFRRALKSQNIDYRGLPFKAPLAPWLPLAGIVVVLFILGCEFYLSISPFGEKGSAKTFFANYLGAPLFIFDFVAYKLWSKTKFVKPSEVDFSEAFAFDEQDRLEAELAAQNGEVHEKGWNVWQKVKNLVFG</sequence>
<evidence type="ECO:0000259" key="9">
    <source>
        <dbReference type="Pfam" id="PF00324"/>
    </source>
</evidence>
<organism evidence="10 11">
    <name type="scientific">Zasmidium cellare</name>
    <name type="common">Wine cellar mold</name>
    <name type="synonym">Racodium cellare</name>
    <dbReference type="NCBI Taxonomy" id="395010"/>
    <lineage>
        <taxon>Eukaryota</taxon>
        <taxon>Fungi</taxon>
        <taxon>Dikarya</taxon>
        <taxon>Ascomycota</taxon>
        <taxon>Pezizomycotina</taxon>
        <taxon>Dothideomycetes</taxon>
        <taxon>Dothideomycetidae</taxon>
        <taxon>Mycosphaerellales</taxon>
        <taxon>Mycosphaerellaceae</taxon>
        <taxon>Zasmidium</taxon>
    </lineage>
</organism>
<accession>A0ABR0EWS0</accession>
<feature type="region of interest" description="Disordered" evidence="7">
    <location>
        <begin position="1"/>
        <end position="33"/>
    </location>
</feature>
<gene>
    <name evidence="10" type="ORF">PRZ48_003491</name>
</gene>
<name>A0ABR0EWS0_ZASCE</name>
<keyword evidence="5 8" id="KW-1133">Transmembrane helix</keyword>
<dbReference type="Gene3D" id="1.20.1740.10">
    <property type="entry name" value="Amino acid/polyamine transporter I"/>
    <property type="match status" value="1"/>
</dbReference>